<evidence type="ECO:0000313" key="1">
    <source>
        <dbReference type="EMBL" id="WYW18173.1"/>
    </source>
</evidence>
<gene>
    <name evidence="1" type="ORF">LCL61_21760</name>
</gene>
<protein>
    <submittedName>
        <fullName evidence="1">Uncharacterized protein</fullName>
    </submittedName>
</protein>
<dbReference type="Proteomes" id="UP001456344">
    <property type="component" value="Chromosome"/>
</dbReference>
<organism evidence="1 2">
    <name type="scientific">Amycolatopsis coloradensis</name>
    <dbReference type="NCBI Taxonomy" id="76021"/>
    <lineage>
        <taxon>Bacteria</taxon>
        <taxon>Bacillati</taxon>
        <taxon>Actinomycetota</taxon>
        <taxon>Actinomycetes</taxon>
        <taxon>Pseudonocardiales</taxon>
        <taxon>Pseudonocardiaceae</taxon>
        <taxon>Amycolatopsis</taxon>
    </lineage>
</organism>
<accession>A0ACD5BFY2</accession>
<evidence type="ECO:0000313" key="2">
    <source>
        <dbReference type="Proteomes" id="UP001456344"/>
    </source>
</evidence>
<sequence>MTEIWHHDFRDGLTIEVRVHQDGRLLHRELCESDEEATAVVERWQELDGVTCEVDDLTTRHRAGDILEPEPSDLLDEDSAPDVIGYRE</sequence>
<name>A0ACD5BFY2_9PSEU</name>
<proteinExistence type="predicted"/>
<dbReference type="EMBL" id="CP150484">
    <property type="protein sequence ID" value="WYW18173.1"/>
    <property type="molecule type" value="Genomic_DNA"/>
</dbReference>
<reference evidence="1" key="1">
    <citation type="submission" date="2023-10" db="EMBL/GenBank/DDBJ databases">
        <title>Whole genome sequencing of actinobacterial strain Amycolatopsis sp. (BCA-696) identifies the underlying plant growth-promoting genes.</title>
        <authorList>
            <person name="Gandham P."/>
            <person name="Vadla N."/>
            <person name="Saji A."/>
            <person name="Srinivas V."/>
            <person name="Ruperao P."/>
            <person name="Selvanayagam S."/>
            <person name="Saxena R.K."/>
            <person name="Rathore A."/>
            <person name="Gopalakrishnan S."/>
            <person name="Thakur V."/>
        </authorList>
    </citation>
    <scope>NUCLEOTIDE SEQUENCE</scope>
    <source>
        <strain evidence="1">BCA-696</strain>
    </source>
</reference>
<keyword evidence="2" id="KW-1185">Reference proteome</keyword>